<comment type="caution">
    <text evidence="1">The sequence shown here is derived from an EMBL/GenBank/DDBJ whole genome shotgun (WGS) entry which is preliminary data.</text>
</comment>
<evidence type="ECO:0000313" key="1">
    <source>
        <dbReference type="EMBL" id="KAK9402619.1"/>
    </source>
</evidence>
<dbReference type="EMBL" id="JAOTOJ010000004">
    <property type="protein sequence ID" value="KAK9402619.1"/>
    <property type="molecule type" value="Genomic_DNA"/>
</dbReference>
<reference evidence="1 2" key="1">
    <citation type="journal article" date="2024" name="Proc. Natl. Acad. Sci. U.S.A.">
        <title>The genetic regulatory architecture and epigenomic basis for age-related changes in rattlesnake venom.</title>
        <authorList>
            <person name="Hogan M.P."/>
            <person name="Holding M.L."/>
            <person name="Nystrom G.S."/>
            <person name="Colston T.J."/>
            <person name="Bartlett D.A."/>
            <person name="Mason A.J."/>
            <person name="Ellsworth S.A."/>
            <person name="Rautsaw R.M."/>
            <person name="Lawrence K.C."/>
            <person name="Strickland J.L."/>
            <person name="He B."/>
            <person name="Fraser P."/>
            <person name="Margres M.J."/>
            <person name="Gilbert D.M."/>
            <person name="Gibbs H.L."/>
            <person name="Parkinson C.L."/>
            <person name="Rokyta D.R."/>
        </authorList>
    </citation>
    <scope>NUCLEOTIDE SEQUENCE [LARGE SCALE GENOMIC DNA]</scope>
    <source>
        <strain evidence="1">DRR0105</strain>
    </source>
</reference>
<dbReference type="AlphaFoldDB" id="A0AAW1BKL5"/>
<dbReference type="Proteomes" id="UP001474421">
    <property type="component" value="Unassembled WGS sequence"/>
</dbReference>
<sequence>MAVPLNPAAKMEKIWRTGCAACHHFISMQASPGFSRGGIIFLAWKPVPGSKSLLLPHTGLQIGGAEKHCLQTERGQRANFTKGQKNVKMAVAGCAVCAKMTRGFARMWRFGSIRTYNPEQIMLSAAVRRSSRDVNIMKEKLIFSGSSL</sequence>
<evidence type="ECO:0000313" key="2">
    <source>
        <dbReference type="Proteomes" id="UP001474421"/>
    </source>
</evidence>
<accession>A0AAW1BKL5</accession>
<keyword evidence="2" id="KW-1185">Reference proteome</keyword>
<name>A0AAW1BKL5_CROAD</name>
<proteinExistence type="predicted"/>
<organism evidence="1 2">
    <name type="scientific">Crotalus adamanteus</name>
    <name type="common">Eastern diamondback rattlesnake</name>
    <dbReference type="NCBI Taxonomy" id="8729"/>
    <lineage>
        <taxon>Eukaryota</taxon>
        <taxon>Metazoa</taxon>
        <taxon>Chordata</taxon>
        <taxon>Craniata</taxon>
        <taxon>Vertebrata</taxon>
        <taxon>Euteleostomi</taxon>
        <taxon>Lepidosauria</taxon>
        <taxon>Squamata</taxon>
        <taxon>Bifurcata</taxon>
        <taxon>Unidentata</taxon>
        <taxon>Episquamata</taxon>
        <taxon>Toxicofera</taxon>
        <taxon>Serpentes</taxon>
        <taxon>Colubroidea</taxon>
        <taxon>Viperidae</taxon>
        <taxon>Crotalinae</taxon>
        <taxon>Crotalus</taxon>
    </lineage>
</organism>
<gene>
    <name evidence="1" type="ORF">NXF25_010975</name>
</gene>
<protein>
    <submittedName>
        <fullName evidence="1">Glycerophosphodiester phosphodiesterase domain-containing protein 5</fullName>
    </submittedName>
</protein>